<evidence type="ECO:0000256" key="1">
    <source>
        <dbReference type="ARBA" id="ARBA00001962"/>
    </source>
</evidence>
<comment type="cofactor">
    <cofactor evidence="1">
        <name>Fe cation</name>
        <dbReference type="ChEBI" id="CHEBI:24875"/>
    </cofactor>
</comment>
<evidence type="ECO:0000256" key="4">
    <source>
        <dbReference type="ARBA" id="ARBA00023002"/>
    </source>
</evidence>
<dbReference type="GO" id="GO:0051537">
    <property type="term" value="F:2 iron, 2 sulfur cluster binding"/>
    <property type="evidence" value="ECO:0007669"/>
    <property type="project" value="UniProtKB-KW"/>
</dbReference>
<dbReference type="CDD" id="cd00680">
    <property type="entry name" value="RHO_alpha_C"/>
    <property type="match status" value="1"/>
</dbReference>
<keyword evidence="6" id="KW-0411">Iron-sulfur</keyword>
<evidence type="ECO:0000256" key="3">
    <source>
        <dbReference type="ARBA" id="ARBA00022723"/>
    </source>
</evidence>
<dbReference type="EMBL" id="UINC01001293">
    <property type="protein sequence ID" value="SUZ76815.1"/>
    <property type="molecule type" value="Genomic_DNA"/>
</dbReference>
<dbReference type="AlphaFoldDB" id="A0A381QBV1"/>
<dbReference type="Gene3D" id="2.102.10.10">
    <property type="entry name" value="Rieske [2Fe-2S] iron-sulphur domain"/>
    <property type="match status" value="1"/>
</dbReference>
<dbReference type="InterPro" id="IPR017941">
    <property type="entry name" value="Rieske_2Fe-2S"/>
</dbReference>
<gene>
    <name evidence="8" type="ORF">METZ01_LOCUS29669</name>
</gene>
<feature type="domain" description="Rieske" evidence="7">
    <location>
        <begin position="48"/>
        <end position="130"/>
    </location>
</feature>
<reference evidence="8" key="1">
    <citation type="submission" date="2018-05" db="EMBL/GenBank/DDBJ databases">
        <authorList>
            <person name="Lanie J.A."/>
            <person name="Ng W.-L."/>
            <person name="Kazmierczak K.M."/>
            <person name="Andrzejewski T.M."/>
            <person name="Davidsen T.M."/>
            <person name="Wayne K.J."/>
            <person name="Tettelin H."/>
            <person name="Glass J.I."/>
            <person name="Rusch D."/>
            <person name="Podicherti R."/>
            <person name="Tsui H.-C.T."/>
            <person name="Winkler M.E."/>
        </authorList>
    </citation>
    <scope>NUCLEOTIDE SEQUENCE</scope>
</reference>
<dbReference type="Gene3D" id="3.90.380.10">
    <property type="entry name" value="Naphthalene 1,2-dioxygenase Alpha Subunit, Chain A, domain 1"/>
    <property type="match status" value="2"/>
</dbReference>
<protein>
    <recommendedName>
        <fullName evidence="7">Rieske domain-containing protein</fullName>
    </recommendedName>
</protein>
<dbReference type="Pfam" id="PF00355">
    <property type="entry name" value="Rieske"/>
    <property type="match status" value="1"/>
</dbReference>
<dbReference type="SUPFAM" id="SSF55961">
    <property type="entry name" value="Bet v1-like"/>
    <property type="match status" value="1"/>
</dbReference>
<dbReference type="SUPFAM" id="SSF50022">
    <property type="entry name" value="ISP domain"/>
    <property type="match status" value="1"/>
</dbReference>
<dbReference type="InterPro" id="IPR036922">
    <property type="entry name" value="Rieske_2Fe-2S_sf"/>
</dbReference>
<dbReference type="CDD" id="cd03469">
    <property type="entry name" value="Rieske_RO_Alpha_N"/>
    <property type="match status" value="1"/>
</dbReference>
<dbReference type="PROSITE" id="PS51296">
    <property type="entry name" value="RIESKE"/>
    <property type="match status" value="1"/>
</dbReference>
<dbReference type="PANTHER" id="PTHR43756:SF5">
    <property type="entry name" value="CHOLINE MONOOXYGENASE, CHLOROPLASTIC"/>
    <property type="match status" value="1"/>
</dbReference>
<dbReference type="GO" id="GO:0005506">
    <property type="term" value="F:iron ion binding"/>
    <property type="evidence" value="ECO:0007669"/>
    <property type="project" value="InterPro"/>
</dbReference>
<dbReference type="InterPro" id="IPR001663">
    <property type="entry name" value="Rng_hydr_dOase-A"/>
</dbReference>
<keyword evidence="2" id="KW-0001">2Fe-2S</keyword>
<dbReference type="InterPro" id="IPR015879">
    <property type="entry name" value="Ring_hydroxy_dOase_asu_C_dom"/>
</dbReference>
<keyword evidence="3" id="KW-0479">Metal-binding</keyword>
<evidence type="ECO:0000256" key="2">
    <source>
        <dbReference type="ARBA" id="ARBA00022714"/>
    </source>
</evidence>
<dbReference type="Pfam" id="PF00848">
    <property type="entry name" value="Ring_hydroxyl_A"/>
    <property type="match status" value="1"/>
</dbReference>
<keyword evidence="4" id="KW-0560">Oxidoreductase</keyword>
<dbReference type="PANTHER" id="PTHR43756">
    <property type="entry name" value="CHOLINE MONOOXYGENASE, CHLOROPLASTIC"/>
    <property type="match status" value="1"/>
</dbReference>
<dbReference type="PRINTS" id="PR00090">
    <property type="entry name" value="RNGDIOXGNASE"/>
</dbReference>
<accession>A0A381QBV1</accession>
<dbReference type="GO" id="GO:0016491">
    <property type="term" value="F:oxidoreductase activity"/>
    <property type="evidence" value="ECO:0007669"/>
    <property type="project" value="UniProtKB-KW"/>
</dbReference>
<organism evidence="8">
    <name type="scientific">marine metagenome</name>
    <dbReference type="NCBI Taxonomy" id="408172"/>
    <lineage>
        <taxon>unclassified sequences</taxon>
        <taxon>metagenomes</taxon>
        <taxon>ecological metagenomes</taxon>
    </lineage>
</organism>
<evidence type="ECO:0000256" key="6">
    <source>
        <dbReference type="ARBA" id="ARBA00023014"/>
    </source>
</evidence>
<keyword evidence="5" id="KW-0408">Iron</keyword>
<name>A0A381QBV1_9ZZZZ</name>
<evidence type="ECO:0000256" key="5">
    <source>
        <dbReference type="ARBA" id="ARBA00023004"/>
    </source>
</evidence>
<proteinExistence type="predicted"/>
<sequence>MKNNIFTQAETYSKNRLPVDQASTLIPAAYTNSEFFNLEKEMVFANSWVAVGCLPQVSNAGDILVTEVAGRSILIVREKTGNLGAFYNVCRHRGSKLLEESCKMNSIRCPYHAWVYGLDGKCLGTPMFQNNQSDACPSSSDNNTDMLDESYFDKQDYGLLPVKVQSWGFLIFVNLSSKPTELEEWLGDLPEKFQSHGLENWTISAEKNYDVDSNYKLIEENFMEYYHLPFVHPELTNVSRMEDHHRCQGAGMYTGMLTTPVSRDVDSVWLNLPAVEGLDKEHREAAYHICIFPNVTFTILPNHAFCMITDPIRANQTRERTFLLTPQETLDYEQHGTMFKELTTFWDMVNTQDLGIVERVQAGLSNPAFTGGRMCYQFEEPLHRYQNWLGDKMCGIHRVPPGD</sequence>
<evidence type="ECO:0000313" key="8">
    <source>
        <dbReference type="EMBL" id="SUZ76815.1"/>
    </source>
</evidence>
<evidence type="ECO:0000259" key="7">
    <source>
        <dbReference type="PROSITE" id="PS51296"/>
    </source>
</evidence>